<comment type="caution">
    <text evidence="1">The sequence shown here is derived from an EMBL/GenBank/DDBJ whole genome shotgun (WGS) entry which is preliminary data.</text>
</comment>
<dbReference type="EMBL" id="SRYB01000026">
    <property type="protein sequence ID" value="TGY77372.1"/>
    <property type="molecule type" value="Genomic_DNA"/>
</dbReference>
<keyword evidence="2" id="KW-1185">Reference proteome</keyword>
<dbReference type="Proteomes" id="UP000306319">
    <property type="component" value="Unassembled WGS sequence"/>
</dbReference>
<name>A0AC61RBN6_9BACT</name>
<evidence type="ECO:0000313" key="2">
    <source>
        <dbReference type="Proteomes" id="UP000306319"/>
    </source>
</evidence>
<accession>A0AC61RBN6</accession>
<protein>
    <submittedName>
        <fullName evidence="1">ATP-binding protein</fullName>
    </submittedName>
</protein>
<organism evidence="1 2">
    <name type="scientific">Lepagella muris</name>
    <dbReference type="NCBI Taxonomy" id="3032870"/>
    <lineage>
        <taxon>Bacteria</taxon>
        <taxon>Pseudomonadati</taxon>
        <taxon>Bacteroidota</taxon>
        <taxon>Bacteroidia</taxon>
        <taxon>Bacteroidales</taxon>
        <taxon>Muribaculaceae</taxon>
        <taxon>Lepagella</taxon>
    </lineage>
</organism>
<proteinExistence type="predicted"/>
<gene>
    <name evidence="1" type="ORF">E5331_15010</name>
</gene>
<evidence type="ECO:0000313" key="1">
    <source>
        <dbReference type="EMBL" id="TGY77372.1"/>
    </source>
</evidence>
<keyword evidence="1" id="KW-0547">Nucleotide-binding</keyword>
<sequence length="175" mass="19604">MMITDTCYSADIIPDLASRRVILMCGISGSGKTYFARNLERYGFIRVSADAIIWDKYGSAIDSLSSEMQMEVFRAADDEILEIVLRMLKDGKRVVVDSTMCKRSKRDAMRRACALAGTEPLLVYLEASLSTLSRRLESRRGVGPDDLIVPLSRLHSFVSNFQPPQSDEPHIVIPQ</sequence>
<reference evidence="1" key="1">
    <citation type="submission" date="2019-04" db="EMBL/GenBank/DDBJ databases">
        <title>Microbes associate with the intestines of laboratory mice.</title>
        <authorList>
            <person name="Navarre W."/>
            <person name="Wong E."/>
            <person name="Huang K."/>
            <person name="Tropini C."/>
            <person name="Ng K."/>
            <person name="Yu B."/>
        </authorList>
    </citation>
    <scope>NUCLEOTIDE SEQUENCE</scope>
    <source>
        <strain evidence="1">NM04_E33</strain>
    </source>
</reference>
<keyword evidence="1" id="KW-0067">ATP-binding</keyword>